<dbReference type="FunFam" id="3.90.1150.10:FF:000031">
    <property type="entry name" value="Serine--glyoxylate aminotransferase"/>
    <property type="match status" value="1"/>
</dbReference>
<dbReference type="SUPFAM" id="SSF53383">
    <property type="entry name" value="PLP-dependent transferases"/>
    <property type="match status" value="1"/>
</dbReference>
<evidence type="ECO:0000256" key="2">
    <source>
        <dbReference type="ARBA" id="ARBA00009236"/>
    </source>
</evidence>
<dbReference type="EMBL" id="FQUI01000023">
    <property type="protein sequence ID" value="SHE93963.1"/>
    <property type="molecule type" value="Genomic_DNA"/>
</dbReference>
<dbReference type="GO" id="GO:0008453">
    <property type="term" value="F:alanine-glyoxylate transaminase activity"/>
    <property type="evidence" value="ECO:0007669"/>
    <property type="project" value="TreeGrafter"/>
</dbReference>
<evidence type="ECO:0000313" key="8">
    <source>
        <dbReference type="Proteomes" id="UP000184334"/>
    </source>
</evidence>
<comment type="similarity">
    <text evidence="2">Belongs to the class-V pyridoxal-phosphate-dependent aminotransferase family.</text>
</comment>
<comment type="cofactor">
    <cofactor evidence="1 5">
        <name>pyridoxal 5'-phosphate</name>
        <dbReference type="ChEBI" id="CHEBI:597326"/>
    </cofactor>
</comment>
<evidence type="ECO:0000256" key="5">
    <source>
        <dbReference type="PIRSR" id="PIRSR000524-50"/>
    </source>
</evidence>
<comment type="caution">
    <text evidence="7">The sequence shown here is derived from an EMBL/GenBank/DDBJ whole genome shotgun (WGS) entry which is preliminary data.</text>
</comment>
<dbReference type="GO" id="GO:0019265">
    <property type="term" value="P:glycine biosynthetic process, by transamination of glyoxylate"/>
    <property type="evidence" value="ECO:0007669"/>
    <property type="project" value="TreeGrafter"/>
</dbReference>
<accession>A0A1M4XL41</accession>
<dbReference type="InterPro" id="IPR000192">
    <property type="entry name" value="Aminotrans_V_dom"/>
</dbReference>
<sequence>MAKMIRKNYLLAPGPTPVPIDLLLEGAKDTIHHRTPQYLEIQKIALDGAKYIFRTENPVFILSSSGTGAMEAAVANTLTPGDKAIVVVAGKFGERWMEICKAYGIEPIVVDLEWGDYVKPETIKELLEKNPDTKAVFTTLSETSTGTVHPVKEIAEVVKDTNAIIVVDAISGMLAQPLEMDNWNLDIVVTGVQKGFMMPPGIALISVSEKAWKVIEENKNHHYYFDLKAYKKKYPDSPYTPPVNLVYQLAKSVQMIEDESIENVWERHKIMADATRAAVQAMGLELFAKRPGNVLTSIKVPDGVDGGKILKYLRDEEGVTFAGGQAHLKGKIIRIAHLGYMSKYDVIVGISALEMALKKFGFNVDLGSGVKAAQEVFMKEGV</sequence>
<dbReference type="Gene3D" id="3.90.1150.10">
    <property type="entry name" value="Aspartate Aminotransferase, domain 1"/>
    <property type="match status" value="1"/>
</dbReference>
<dbReference type="PANTHER" id="PTHR21152">
    <property type="entry name" value="AMINOTRANSFERASE CLASS V"/>
    <property type="match status" value="1"/>
</dbReference>
<feature type="domain" description="Aminotransferase class V" evidence="6">
    <location>
        <begin position="32"/>
        <end position="326"/>
    </location>
</feature>
<dbReference type="PIRSF" id="PIRSF000524">
    <property type="entry name" value="SPT"/>
    <property type="match status" value="1"/>
</dbReference>
<dbReference type="Pfam" id="PF00266">
    <property type="entry name" value="Aminotran_5"/>
    <property type="match status" value="1"/>
</dbReference>
<name>A0A1M4XL41_MARH1</name>
<dbReference type="Proteomes" id="UP000184334">
    <property type="component" value="Unassembled WGS sequence"/>
</dbReference>
<keyword evidence="3 5" id="KW-0663">Pyridoxal phosphate</keyword>
<evidence type="ECO:0000256" key="4">
    <source>
        <dbReference type="PIRSR" id="PIRSR000524-1"/>
    </source>
</evidence>
<evidence type="ECO:0000313" key="7">
    <source>
        <dbReference type="EMBL" id="SHE93963.1"/>
    </source>
</evidence>
<evidence type="ECO:0000259" key="6">
    <source>
        <dbReference type="Pfam" id="PF00266"/>
    </source>
</evidence>
<dbReference type="STRING" id="1122195.SAMN02745164_01451"/>
<dbReference type="PANTHER" id="PTHR21152:SF40">
    <property type="entry name" value="ALANINE--GLYOXYLATE AMINOTRANSFERASE"/>
    <property type="match status" value="1"/>
</dbReference>
<feature type="modified residue" description="N6-(pyridoxal phosphate)lysine" evidence="5">
    <location>
        <position position="194"/>
    </location>
</feature>
<feature type="binding site" evidence="4">
    <location>
        <position position="334"/>
    </location>
    <ligand>
        <name>substrate</name>
    </ligand>
</feature>
<organism evidence="7 8">
    <name type="scientific">Marinitoga hydrogenitolerans (strain DSM 16785 / JCM 12826 / AT1271)</name>
    <dbReference type="NCBI Taxonomy" id="1122195"/>
    <lineage>
        <taxon>Bacteria</taxon>
        <taxon>Thermotogati</taxon>
        <taxon>Thermotogota</taxon>
        <taxon>Thermotogae</taxon>
        <taxon>Petrotogales</taxon>
        <taxon>Petrotogaceae</taxon>
        <taxon>Marinitoga</taxon>
    </lineage>
</organism>
<dbReference type="RefSeq" id="WP_072864960.1">
    <property type="nucleotide sequence ID" value="NZ_FQUI01000023.1"/>
</dbReference>
<proteinExistence type="inferred from homology"/>
<reference evidence="7" key="1">
    <citation type="submission" date="2016-11" db="EMBL/GenBank/DDBJ databases">
        <authorList>
            <person name="Varghese N."/>
            <person name="Submissions S."/>
        </authorList>
    </citation>
    <scope>NUCLEOTIDE SEQUENCE [LARGE SCALE GENOMIC DNA]</scope>
    <source>
        <strain evidence="7">DSM 16785</strain>
    </source>
</reference>
<protein>
    <submittedName>
        <fullName evidence="7">L-aspartate aminotransferase apoenzyme</fullName>
    </submittedName>
</protein>
<dbReference type="InterPro" id="IPR024169">
    <property type="entry name" value="SP_NH2Trfase/AEP_transaminase"/>
</dbReference>
<dbReference type="GO" id="GO:0004760">
    <property type="term" value="F:L-serine-pyruvate transaminase activity"/>
    <property type="evidence" value="ECO:0007669"/>
    <property type="project" value="TreeGrafter"/>
</dbReference>
<dbReference type="Gene3D" id="3.40.640.10">
    <property type="entry name" value="Type I PLP-dependent aspartate aminotransferase-like (Major domain)"/>
    <property type="match status" value="1"/>
</dbReference>
<keyword evidence="8" id="KW-1185">Reference proteome</keyword>
<dbReference type="InterPro" id="IPR015421">
    <property type="entry name" value="PyrdxlP-dep_Trfase_major"/>
</dbReference>
<keyword evidence="7" id="KW-0032">Aminotransferase</keyword>
<dbReference type="OrthoDB" id="389074at2"/>
<dbReference type="AlphaFoldDB" id="A0A1M4XL41"/>
<keyword evidence="7" id="KW-0808">Transferase</keyword>
<evidence type="ECO:0000256" key="1">
    <source>
        <dbReference type="ARBA" id="ARBA00001933"/>
    </source>
</evidence>
<dbReference type="InterPro" id="IPR015422">
    <property type="entry name" value="PyrdxlP-dep_Trfase_small"/>
</dbReference>
<evidence type="ECO:0000256" key="3">
    <source>
        <dbReference type="ARBA" id="ARBA00022898"/>
    </source>
</evidence>
<dbReference type="InterPro" id="IPR015424">
    <property type="entry name" value="PyrdxlP-dep_Trfase"/>
</dbReference>
<gene>
    <name evidence="7" type="ORF">SAMN02745164_01451</name>
</gene>